<keyword evidence="5" id="KW-0804">Transcription</keyword>
<dbReference type="Proteomes" id="UP000799444">
    <property type="component" value="Unassembled WGS sequence"/>
</dbReference>
<evidence type="ECO:0000256" key="6">
    <source>
        <dbReference type="ARBA" id="ARBA00023242"/>
    </source>
</evidence>
<keyword evidence="7" id="KW-0175">Coiled coil</keyword>
<dbReference type="InterPro" id="IPR005607">
    <property type="entry name" value="BSD_dom"/>
</dbReference>
<accession>A0A9P4RAN2</accession>
<proteinExistence type="inferred from homology"/>
<evidence type="ECO:0000256" key="5">
    <source>
        <dbReference type="ARBA" id="ARBA00023163"/>
    </source>
</evidence>
<dbReference type="PANTHER" id="PTHR12856">
    <property type="entry name" value="TRANSCRIPTION INITIATION FACTOR IIH-RELATED"/>
    <property type="match status" value="1"/>
</dbReference>
<sequence length="652" mass="72729">MSEASAQYKKQDGKLLLSTDGKTVSWKSARDAGSSLSIAIADIQNLKQTPVTAAKASIKIVVQNQASAQPEDHTFTFTSASAREDQQAITGSLRRWIEASKTQSAAATPTPRAENGAGLSAAMAMAQTVSSTATVEDETYNDAKLVRDVELQKSLLNSSPALRQRFDQALRDKPETITISQFAAQFWATRVHMLRSHAAERSQSQGTYNVLSVVKPVLVDNSVKLSMTKEQIQLIFSQHPIVKRVYNENVPDIKEGEFWSRFFNSRLCKKLKGEKVEEKDPPDPKFDRYLNANNDAEYLEQIANSIVPHFIDVEANEQNNSQRKGNRPDAWMRPASNDKEPIMRVLNKMSERMLAEVPHSDAARHNPAGVDEETYQELQLRDLERAAEDNRVVLKVHNQDQMFAAGQNLLTSSSASTYTKRTPAQALSILDQDLRSITRYEGKQPGINLDAAIGFEDESSSDEEDVSKKKRTKVGSSSSRNGATSQILRSIRQHISQDGNYGSALGMASDEQATKLNLSQTVFETLSMTHNTTIEFLHYFWSVFLSGDPDRAAEVKQLADALKNSLDRIQAVEQQAESERQIKVDQIKRDNEIFTARTQKKRRFDPNSVKGGKLAVDAVLSPLKRAIRAAVEQYNVALAEQQRHFALQQKAM</sequence>
<dbReference type="Pfam" id="PF03909">
    <property type="entry name" value="BSD"/>
    <property type="match status" value="2"/>
</dbReference>
<evidence type="ECO:0000259" key="9">
    <source>
        <dbReference type="PROSITE" id="PS50858"/>
    </source>
</evidence>
<dbReference type="OrthoDB" id="360521at2759"/>
<dbReference type="CDD" id="cd13229">
    <property type="entry name" value="PH_TFIIH"/>
    <property type="match status" value="1"/>
</dbReference>
<dbReference type="SMART" id="SM00751">
    <property type="entry name" value="BSD"/>
    <property type="match status" value="1"/>
</dbReference>
<dbReference type="AlphaFoldDB" id="A0A9P4RAN2"/>
<reference evidence="10" key="1">
    <citation type="journal article" date="2020" name="Stud. Mycol.">
        <title>101 Dothideomycetes genomes: a test case for predicting lifestyles and emergence of pathogens.</title>
        <authorList>
            <person name="Haridas S."/>
            <person name="Albert R."/>
            <person name="Binder M."/>
            <person name="Bloem J."/>
            <person name="Labutti K."/>
            <person name="Salamov A."/>
            <person name="Andreopoulos B."/>
            <person name="Baker S."/>
            <person name="Barry K."/>
            <person name="Bills G."/>
            <person name="Bluhm B."/>
            <person name="Cannon C."/>
            <person name="Castanera R."/>
            <person name="Culley D."/>
            <person name="Daum C."/>
            <person name="Ezra D."/>
            <person name="Gonzalez J."/>
            <person name="Henrissat B."/>
            <person name="Kuo A."/>
            <person name="Liang C."/>
            <person name="Lipzen A."/>
            <person name="Lutzoni F."/>
            <person name="Magnuson J."/>
            <person name="Mondo S."/>
            <person name="Nolan M."/>
            <person name="Ohm R."/>
            <person name="Pangilinan J."/>
            <person name="Park H.-J."/>
            <person name="Ramirez L."/>
            <person name="Alfaro M."/>
            <person name="Sun H."/>
            <person name="Tritt A."/>
            <person name="Yoshinaga Y."/>
            <person name="Zwiers L.-H."/>
            <person name="Turgeon B."/>
            <person name="Goodwin S."/>
            <person name="Spatafora J."/>
            <person name="Crous P."/>
            <person name="Grigoriev I."/>
        </authorList>
    </citation>
    <scope>NUCLEOTIDE SEQUENCE</scope>
    <source>
        <strain evidence="10">CBS 125425</strain>
    </source>
</reference>
<feature type="compositionally biased region" description="Polar residues" evidence="8">
    <location>
        <begin position="474"/>
        <end position="486"/>
    </location>
</feature>
<dbReference type="EMBL" id="ML996103">
    <property type="protein sequence ID" value="KAF2739774.1"/>
    <property type="molecule type" value="Genomic_DNA"/>
</dbReference>
<evidence type="ECO:0000256" key="4">
    <source>
        <dbReference type="ARBA" id="ARBA00023015"/>
    </source>
</evidence>
<comment type="subcellular location">
    <subcellularLocation>
        <location evidence="1">Nucleus</location>
    </subcellularLocation>
</comment>
<keyword evidence="6" id="KW-0539">Nucleus</keyword>
<evidence type="ECO:0000256" key="7">
    <source>
        <dbReference type="SAM" id="Coils"/>
    </source>
</evidence>
<dbReference type="GO" id="GO:0000439">
    <property type="term" value="C:transcription factor TFIIH core complex"/>
    <property type="evidence" value="ECO:0007669"/>
    <property type="project" value="InterPro"/>
</dbReference>
<feature type="region of interest" description="Disordered" evidence="8">
    <location>
        <begin position="317"/>
        <end position="337"/>
    </location>
</feature>
<organism evidence="10 11">
    <name type="scientific">Polyplosphaeria fusca</name>
    <dbReference type="NCBI Taxonomy" id="682080"/>
    <lineage>
        <taxon>Eukaryota</taxon>
        <taxon>Fungi</taxon>
        <taxon>Dikarya</taxon>
        <taxon>Ascomycota</taxon>
        <taxon>Pezizomycotina</taxon>
        <taxon>Dothideomycetes</taxon>
        <taxon>Pleosporomycetidae</taxon>
        <taxon>Pleosporales</taxon>
        <taxon>Tetraplosphaeriaceae</taxon>
        <taxon>Polyplosphaeria</taxon>
    </lineage>
</organism>
<comment type="caution">
    <text evidence="10">The sequence shown here is derived from an EMBL/GenBank/DDBJ whole genome shotgun (WGS) entry which is preliminary data.</text>
</comment>
<evidence type="ECO:0000256" key="3">
    <source>
        <dbReference type="ARBA" id="ARBA00022737"/>
    </source>
</evidence>
<dbReference type="GO" id="GO:0006351">
    <property type="term" value="P:DNA-templated transcription"/>
    <property type="evidence" value="ECO:0007669"/>
    <property type="project" value="InterPro"/>
</dbReference>
<dbReference type="PROSITE" id="PS50858">
    <property type="entry name" value="BSD"/>
    <property type="match status" value="1"/>
</dbReference>
<evidence type="ECO:0000313" key="10">
    <source>
        <dbReference type="EMBL" id="KAF2739774.1"/>
    </source>
</evidence>
<feature type="region of interest" description="Disordered" evidence="8">
    <location>
        <begin position="451"/>
        <end position="486"/>
    </location>
</feature>
<dbReference type="Pfam" id="PF08567">
    <property type="entry name" value="PH_TFIIH"/>
    <property type="match status" value="1"/>
</dbReference>
<keyword evidence="4" id="KW-0805">Transcription regulation</keyword>
<protein>
    <submittedName>
        <fullName evidence="10">RNA polymerase II transcription factor</fullName>
    </submittedName>
</protein>
<dbReference type="InterPro" id="IPR011993">
    <property type="entry name" value="PH-like_dom_sf"/>
</dbReference>
<comment type="similarity">
    <text evidence="2">Belongs to the TFB1 family.</text>
</comment>
<name>A0A9P4RAN2_9PLEO</name>
<dbReference type="InterPro" id="IPR027079">
    <property type="entry name" value="Tfb1/GTF2H1"/>
</dbReference>
<feature type="domain" description="BSD" evidence="9">
    <location>
        <begin position="219"/>
        <end position="270"/>
    </location>
</feature>
<evidence type="ECO:0000313" key="11">
    <source>
        <dbReference type="Proteomes" id="UP000799444"/>
    </source>
</evidence>
<dbReference type="InterPro" id="IPR013876">
    <property type="entry name" value="TFIIH_BTF_p62_N"/>
</dbReference>
<gene>
    <name evidence="10" type="ORF">EJ04DRAFT_508631</name>
</gene>
<dbReference type="GO" id="GO:0006289">
    <property type="term" value="P:nucleotide-excision repair"/>
    <property type="evidence" value="ECO:0007669"/>
    <property type="project" value="InterPro"/>
</dbReference>
<dbReference type="Gene3D" id="2.30.29.30">
    <property type="entry name" value="Pleckstrin-homology domain (PH domain)/Phosphotyrosine-binding domain (PTB)"/>
    <property type="match status" value="1"/>
</dbReference>
<keyword evidence="3" id="KW-0677">Repeat</keyword>
<evidence type="ECO:0000256" key="1">
    <source>
        <dbReference type="ARBA" id="ARBA00004123"/>
    </source>
</evidence>
<feature type="coiled-coil region" evidence="7">
    <location>
        <begin position="552"/>
        <end position="582"/>
    </location>
</feature>
<keyword evidence="11" id="KW-1185">Reference proteome</keyword>
<dbReference type="SUPFAM" id="SSF50729">
    <property type="entry name" value="PH domain-like"/>
    <property type="match status" value="1"/>
</dbReference>
<evidence type="ECO:0000256" key="8">
    <source>
        <dbReference type="SAM" id="MobiDB-lite"/>
    </source>
</evidence>
<evidence type="ECO:0000256" key="2">
    <source>
        <dbReference type="ARBA" id="ARBA00009448"/>
    </source>
</evidence>
<feature type="compositionally biased region" description="Acidic residues" evidence="8">
    <location>
        <begin position="455"/>
        <end position="465"/>
    </location>
</feature>